<comment type="caution">
    <text evidence="2">The sequence shown here is derived from an EMBL/GenBank/DDBJ whole genome shotgun (WGS) entry which is preliminary data.</text>
</comment>
<gene>
    <name evidence="2" type="ORF">PSYPI_30071</name>
</gene>
<organism evidence="2 3">
    <name type="scientific">Pseudomonas syringae pv. pisi str. 1704B</name>
    <dbReference type="NCBI Taxonomy" id="629263"/>
    <lineage>
        <taxon>Bacteria</taxon>
        <taxon>Pseudomonadati</taxon>
        <taxon>Pseudomonadota</taxon>
        <taxon>Gammaproteobacteria</taxon>
        <taxon>Pseudomonadales</taxon>
        <taxon>Pseudomonadaceae</taxon>
        <taxon>Pseudomonas</taxon>
        <taxon>Pseudomonas syringae</taxon>
    </lineage>
</organism>
<evidence type="ECO:0000313" key="3">
    <source>
        <dbReference type="Proteomes" id="UP000004986"/>
    </source>
</evidence>
<accession>F3GGX4</accession>
<dbReference type="HOGENOM" id="CLU_1642275_0_0_6"/>
<dbReference type="Proteomes" id="UP000004986">
    <property type="component" value="Unassembled WGS sequence"/>
</dbReference>
<evidence type="ECO:0000313" key="2">
    <source>
        <dbReference type="EMBL" id="EGH46324.1"/>
    </source>
</evidence>
<sequence>MTSTFTINDQRSITEIASNRDARYRLPVAAKSATGRRNPIESRRNSAPITIAGAFFTSALFMAAVCGQASAWPDSLIPGIPTLHTAATQSRRKDRGSSSNQGASPMTSIIPSALRALAHRRMALSALRANSSLSVRLNRYNSHMEHARALENAGGAR</sequence>
<feature type="compositionally biased region" description="Polar residues" evidence="1">
    <location>
        <begin position="97"/>
        <end position="106"/>
    </location>
</feature>
<keyword evidence="3" id="KW-1185">Reference proteome</keyword>
<dbReference type="AlphaFoldDB" id="F3GGX4"/>
<dbReference type="BioCyc" id="PSYR629263:G11X0-5422-MONOMER"/>
<dbReference type="EMBL" id="AEAI01001569">
    <property type="protein sequence ID" value="EGH46324.1"/>
    <property type="molecule type" value="Genomic_DNA"/>
</dbReference>
<evidence type="ECO:0000256" key="1">
    <source>
        <dbReference type="SAM" id="MobiDB-lite"/>
    </source>
</evidence>
<reference evidence="2 3" key="1">
    <citation type="journal article" date="2011" name="PLoS Pathog.">
        <title>Dynamic evolution of pathogenicity revealed by sequencing and comparative genomics of 19 Pseudomonas syringae isolates.</title>
        <authorList>
            <person name="Baltrus D.A."/>
            <person name="Nishimura M.T."/>
            <person name="Romanchuk A."/>
            <person name="Chang J.H."/>
            <person name="Mukhtar M.S."/>
            <person name="Cherkis K."/>
            <person name="Roach J."/>
            <person name="Grant S.R."/>
            <person name="Jones C.D."/>
            <person name="Dangl J.L."/>
        </authorList>
    </citation>
    <scope>NUCLEOTIDE SEQUENCE [LARGE SCALE GENOMIC DNA]</scope>
    <source>
        <strain evidence="2 3">1704B</strain>
    </source>
</reference>
<proteinExistence type="predicted"/>
<name>F3GGX4_PSESJ</name>
<protein>
    <submittedName>
        <fullName evidence="2">Uncharacterized protein</fullName>
    </submittedName>
</protein>
<feature type="region of interest" description="Disordered" evidence="1">
    <location>
        <begin position="86"/>
        <end position="106"/>
    </location>
</feature>